<dbReference type="RefSeq" id="WP_062845666.1">
    <property type="nucleotide sequence ID" value="NZ_CP014945.1"/>
</dbReference>
<name>A0ABM6A1G1_9GAMM</name>
<evidence type="ECO:0000313" key="1">
    <source>
        <dbReference type="EMBL" id="AMT98183.1"/>
    </source>
</evidence>
<dbReference type="Proteomes" id="UP000076104">
    <property type="component" value="Chromosome"/>
</dbReference>
<dbReference type="EMBL" id="CP014945">
    <property type="protein sequence ID" value="AMT98183.1"/>
    <property type="molecule type" value="Genomic_DNA"/>
</dbReference>
<protein>
    <submittedName>
        <fullName evidence="1">Uncharacterized protein</fullName>
    </submittedName>
</protein>
<sequence>MPINVDVTPDMRQRALDFAQAIILGNNQFDRLLPADIRTENNLETSMAIRIQRTYVGKLGELVFAQVLLDRGGNVDFEPMFEIFEGQNNVDGFDFETNNNQTVDIKTGFRANHRLLMVNEQQLRQPKDYYVGIKLNAIDPDLSENIINLETIDTATVYGYITHNDLVNANPRKNFGEGYASWLRYTDLRDINELLNQF</sequence>
<organism evidence="1 2">
    <name type="scientific">Psychrobacter alimentarius</name>
    <dbReference type="NCBI Taxonomy" id="261164"/>
    <lineage>
        <taxon>Bacteria</taxon>
        <taxon>Pseudomonadati</taxon>
        <taxon>Pseudomonadota</taxon>
        <taxon>Gammaproteobacteria</taxon>
        <taxon>Moraxellales</taxon>
        <taxon>Moraxellaceae</taxon>
        <taxon>Psychrobacter</taxon>
    </lineage>
</organism>
<accession>A0ABM6A1G1</accession>
<keyword evidence="2" id="KW-1185">Reference proteome</keyword>
<evidence type="ECO:0000313" key="2">
    <source>
        <dbReference type="Proteomes" id="UP000076104"/>
    </source>
</evidence>
<reference evidence="1 2" key="1">
    <citation type="submission" date="2016-03" db="EMBL/GenBank/DDBJ databases">
        <title>Genome sequencing of Psychrobacter alimentarius PAMC 27889.</title>
        <authorList>
            <person name="Lee J."/>
            <person name="Kim O.-S."/>
        </authorList>
    </citation>
    <scope>NUCLEOTIDE SEQUENCE [LARGE SCALE GENOMIC DNA]</scope>
    <source>
        <strain evidence="1 2">PAMC 27889</strain>
    </source>
</reference>
<gene>
    <name evidence="1" type="ORF">A3K91_2612</name>
</gene>
<proteinExistence type="predicted"/>
<dbReference type="GeneID" id="33059370"/>